<evidence type="ECO:0000256" key="3">
    <source>
        <dbReference type="ARBA" id="ARBA00046185"/>
    </source>
</evidence>
<evidence type="ECO:0000313" key="5">
    <source>
        <dbReference type="EMBL" id="PHT29157.1"/>
    </source>
</evidence>
<dbReference type="PANTHER" id="PTHR13847:SF287">
    <property type="entry name" value="FAD-DEPENDENT OXIDOREDUCTASE DOMAIN-CONTAINING PROTEIN 1"/>
    <property type="match status" value="1"/>
</dbReference>
<dbReference type="Pfam" id="PF01266">
    <property type="entry name" value="DAO"/>
    <property type="match status" value="1"/>
</dbReference>
<evidence type="ECO:0000259" key="4">
    <source>
        <dbReference type="Pfam" id="PF01266"/>
    </source>
</evidence>
<dbReference type="InterPro" id="IPR006076">
    <property type="entry name" value="FAD-dep_OxRdtase"/>
</dbReference>
<name>A0A2G2V861_CAPBA</name>
<dbReference type="AlphaFoldDB" id="A0A2G2V861"/>
<protein>
    <recommendedName>
        <fullName evidence="2">FAD-dependent oxidoreductase domain-containing protein 1</fullName>
    </recommendedName>
</protein>
<dbReference type="PANTHER" id="PTHR13847">
    <property type="entry name" value="SARCOSINE DEHYDROGENASE-RELATED"/>
    <property type="match status" value="1"/>
</dbReference>
<dbReference type="GO" id="GO:0005737">
    <property type="term" value="C:cytoplasm"/>
    <property type="evidence" value="ECO:0007669"/>
    <property type="project" value="TreeGrafter"/>
</dbReference>
<sequence length="495" mass="53587">MVAMALKITVISNLNTNGVLSLPPNRLHSHLLCSNPKFCGRRFIGSAPLSLSRSKKSWHGSLQVSNLSQSSASNSFDVVIVGAGIIGLTIARHLLLASDLSVALVDAAVPCSGATGAGQGYIWKAHKSPGTEKWELMMRSHQLWENLAKSIQLQGMDPLEELGWKKTGSLLVSKTAAESAMLKKRVEELSQEGLRAEFLSTNDLLSEEPELVLEQEGGAAFFPDDYQLDVHRTVAFIVEGNRRFAVEGRYAEFYHEPAIGLIRPGNSCEVGAIQTSKNTLHSKKAVVIAAGCWTGSLIHDLIKQPDIELDLPIKPRKGHLLVIENFKSFKLNHGIMETGYANHQSATLNATASNSGPVYNAQDLSVSMTATIDVSGNLVLGSSRQLVGFSTEVDESVINHIWQRVGEFIPALRQESLEDLRQSREVRVGLRPYIPDGKPVIGLVPGFSNVFLAAGHEGEGLSLALGTAEMIADMVLGNPCKVEATPFALLGRCFH</sequence>
<dbReference type="SUPFAM" id="SSF51905">
    <property type="entry name" value="FAD/NAD(P)-binding domain"/>
    <property type="match status" value="1"/>
</dbReference>
<dbReference type="STRING" id="33114.A0A2G2V861"/>
<comment type="caution">
    <text evidence="5">The sequence shown here is derived from an EMBL/GenBank/DDBJ whole genome shotgun (WGS) entry which is preliminary data.</text>
</comment>
<organism evidence="5 6">
    <name type="scientific">Capsicum baccatum</name>
    <name type="common">Peruvian pepper</name>
    <dbReference type="NCBI Taxonomy" id="33114"/>
    <lineage>
        <taxon>Eukaryota</taxon>
        <taxon>Viridiplantae</taxon>
        <taxon>Streptophyta</taxon>
        <taxon>Embryophyta</taxon>
        <taxon>Tracheophyta</taxon>
        <taxon>Spermatophyta</taxon>
        <taxon>Magnoliopsida</taxon>
        <taxon>eudicotyledons</taxon>
        <taxon>Gunneridae</taxon>
        <taxon>Pentapetalae</taxon>
        <taxon>asterids</taxon>
        <taxon>lamiids</taxon>
        <taxon>Solanales</taxon>
        <taxon>Solanaceae</taxon>
        <taxon>Solanoideae</taxon>
        <taxon>Capsiceae</taxon>
        <taxon>Capsicum</taxon>
    </lineage>
</organism>
<dbReference type="OrthoDB" id="498204at2759"/>
<keyword evidence="6" id="KW-1185">Reference proteome</keyword>
<dbReference type="GO" id="GO:0016491">
    <property type="term" value="F:oxidoreductase activity"/>
    <property type="evidence" value="ECO:0007669"/>
    <property type="project" value="UniProtKB-KW"/>
</dbReference>
<dbReference type="SUPFAM" id="SSF54373">
    <property type="entry name" value="FAD-linked reductases, C-terminal domain"/>
    <property type="match status" value="1"/>
</dbReference>
<evidence type="ECO:0000256" key="1">
    <source>
        <dbReference type="ARBA" id="ARBA00023002"/>
    </source>
</evidence>
<keyword evidence="1" id="KW-0560">Oxidoreductase</keyword>
<dbReference type="Gene3D" id="3.50.50.60">
    <property type="entry name" value="FAD/NAD(P)-binding domain"/>
    <property type="match status" value="1"/>
</dbReference>
<dbReference type="Gene3D" id="3.30.9.10">
    <property type="entry name" value="D-Amino Acid Oxidase, subunit A, domain 2"/>
    <property type="match status" value="1"/>
</dbReference>
<reference evidence="6" key="2">
    <citation type="journal article" date="2017" name="J. Anim. Genet.">
        <title>Multiple reference genome sequences of hot pepper reveal the massive evolution of plant disease resistance genes by retroduplication.</title>
        <authorList>
            <person name="Kim S."/>
            <person name="Park J."/>
            <person name="Yeom S.-I."/>
            <person name="Kim Y.-M."/>
            <person name="Seo E."/>
            <person name="Kim K.-T."/>
            <person name="Kim M.-S."/>
            <person name="Lee J.M."/>
            <person name="Cheong K."/>
            <person name="Shin H.-S."/>
            <person name="Kim S.-B."/>
            <person name="Han K."/>
            <person name="Lee J."/>
            <person name="Park M."/>
            <person name="Lee H.-A."/>
            <person name="Lee H.-Y."/>
            <person name="Lee Y."/>
            <person name="Oh S."/>
            <person name="Lee J.H."/>
            <person name="Choi E."/>
            <person name="Choi E."/>
            <person name="Lee S.E."/>
            <person name="Jeon J."/>
            <person name="Kim H."/>
            <person name="Choi G."/>
            <person name="Song H."/>
            <person name="Lee J."/>
            <person name="Lee S.-C."/>
            <person name="Kwon J.-K."/>
            <person name="Lee H.-Y."/>
            <person name="Koo N."/>
            <person name="Hong Y."/>
            <person name="Kim R.W."/>
            <person name="Kang W.-H."/>
            <person name="Huh J.H."/>
            <person name="Kang B.-C."/>
            <person name="Yang T.-J."/>
            <person name="Lee Y.-H."/>
            <person name="Bennetzen J.L."/>
            <person name="Choi D."/>
        </authorList>
    </citation>
    <scope>NUCLEOTIDE SEQUENCE [LARGE SCALE GENOMIC DNA]</scope>
    <source>
        <strain evidence="6">cv. PBC81</strain>
    </source>
</reference>
<evidence type="ECO:0000256" key="2">
    <source>
        <dbReference type="ARBA" id="ARBA00039785"/>
    </source>
</evidence>
<reference evidence="5 6" key="1">
    <citation type="journal article" date="2017" name="Genome Biol.">
        <title>New reference genome sequences of hot pepper reveal the massive evolution of plant disease-resistance genes by retroduplication.</title>
        <authorList>
            <person name="Kim S."/>
            <person name="Park J."/>
            <person name="Yeom S.I."/>
            <person name="Kim Y.M."/>
            <person name="Seo E."/>
            <person name="Kim K.T."/>
            <person name="Kim M.S."/>
            <person name="Lee J.M."/>
            <person name="Cheong K."/>
            <person name="Shin H.S."/>
            <person name="Kim S.B."/>
            <person name="Han K."/>
            <person name="Lee J."/>
            <person name="Park M."/>
            <person name="Lee H.A."/>
            <person name="Lee H.Y."/>
            <person name="Lee Y."/>
            <person name="Oh S."/>
            <person name="Lee J.H."/>
            <person name="Choi E."/>
            <person name="Choi E."/>
            <person name="Lee S.E."/>
            <person name="Jeon J."/>
            <person name="Kim H."/>
            <person name="Choi G."/>
            <person name="Song H."/>
            <person name="Lee J."/>
            <person name="Lee S.C."/>
            <person name="Kwon J.K."/>
            <person name="Lee H.Y."/>
            <person name="Koo N."/>
            <person name="Hong Y."/>
            <person name="Kim R.W."/>
            <person name="Kang W.H."/>
            <person name="Huh J.H."/>
            <person name="Kang B.C."/>
            <person name="Yang T.J."/>
            <person name="Lee Y.H."/>
            <person name="Bennetzen J.L."/>
            <person name="Choi D."/>
        </authorList>
    </citation>
    <scope>NUCLEOTIDE SEQUENCE [LARGE SCALE GENOMIC DNA]</scope>
    <source>
        <strain evidence="6">cv. PBC81</strain>
    </source>
</reference>
<evidence type="ECO:0000313" key="6">
    <source>
        <dbReference type="Proteomes" id="UP000224567"/>
    </source>
</evidence>
<dbReference type="EMBL" id="MLFT02000145">
    <property type="protein sequence ID" value="PHT29157.1"/>
    <property type="molecule type" value="Genomic_DNA"/>
</dbReference>
<feature type="domain" description="FAD dependent oxidoreductase" evidence="4">
    <location>
        <begin position="77"/>
        <end position="474"/>
    </location>
</feature>
<dbReference type="Proteomes" id="UP000224567">
    <property type="component" value="Unassembled WGS sequence"/>
</dbReference>
<proteinExistence type="predicted"/>
<comment type="function">
    <text evidence="3">Required for the assembly of the mitochondrial membrane respiratory chain NADH dehydrogenase (Complex I). Involved in mid-late stages of complex I assembly.</text>
</comment>
<dbReference type="InterPro" id="IPR036188">
    <property type="entry name" value="FAD/NAD-bd_sf"/>
</dbReference>
<gene>
    <name evidence="5" type="ORF">CQW23_31246</name>
</gene>
<accession>A0A2G2V861</accession>